<comment type="caution">
    <text evidence="2">The sequence shown here is derived from an EMBL/GenBank/DDBJ whole genome shotgun (WGS) entry which is preliminary data.</text>
</comment>
<organism evidence="2 3">
    <name type="scientific">Rhododendron griersonianum</name>
    <dbReference type="NCBI Taxonomy" id="479676"/>
    <lineage>
        <taxon>Eukaryota</taxon>
        <taxon>Viridiplantae</taxon>
        <taxon>Streptophyta</taxon>
        <taxon>Embryophyta</taxon>
        <taxon>Tracheophyta</taxon>
        <taxon>Spermatophyta</taxon>
        <taxon>Magnoliopsida</taxon>
        <taxon>eudicotyledons</taxon>
        <taxon>Gunneridae</taxon>
        <taxon>Pentapetalae</taxon>
        <taxon>asterids</taxon>
        <taxon>Ericales</taxon>
        <taxon>Ericaceae</taxon>
        <taxon>Ericoideae</taxon>
        <taxon>Rhodoreae</taxon>
        <taxon>Rhododendron</taxon>
    </lineage>
</organism>
<keyword evidence="3" id="KW-1185">Reference proteome</keyword>
<accession>A0AAV6KJ90</accession>
<reference evidence="2" key="1">
    <citation type="submission" date="2020-08" db="EMBL/GenBank/DDBJ databases">
        <title>Plant Genome Project.</title>
        <authorList>
            <person name="Zhang R.-G."/>
        </authorList>
    </citation>
    <scope>NUCLEOTIDE SEQUENCE</scope>
    <source>
        <strain evidence="2">WSP0</strain>
        <tissue evidence="2">Leaf</tissue>
    </source>
</reference>
<sequence>MMDQTDRLPTAEIQSFSAETILVVNDVTTLQLHGSKEIKLCVADLESEKAMLLFMEKPKLVGITKWRFEWKGPKVAKFKRFKQIVEVKAVDSVERSYVPSFQFFLGHNEDTLREEGENQLKYPDTESLYWIQKMTEKEISDDEDEKKDNEEKVEDVSCVAVQ</sequence>
<feature type="region of interest" description="Disordered" evidence="1">
    <location>
        <begin position="138"/>
        <end position="162"/>
    </location>
</feature>
<evidence type="ECO:0000256" key="1">
    <source>
        <dbReference type="SAM" id="MobiDB-lite"/>
    </source>
</evidence>
<evidence type="ECO:0000313" key="3">
    <source>
        <dbReference type="Proteomes" id="UP000823749"/>
    </source>
</evidence>
<dbReference type="Proteomes" id="UP000823749">
    <property type="component" value="Chromosome 4"/>
</dbReference>
<name>A0AAV6KJ90_9ERIC</name>
<gene>
    <name evidence="2" type="ORF">RHGRI_010642</name>
</gene>
<protein>
    <submittedName>
        <fullName evidence="2">Uncharacterized protein</fullName>
    </submittedName>
</protein>
<proteinExistence type="predicted"/>
<dbReference type="EMBL" id="JACTNZ010000004">
    <property type="protein sequence ID" value="KAG5552621.1"/>
    <property type="molecule type" value="Genomic_DNA"/>
</dbReference>
<dbReference type="AlphaFoldDB" id="A0AAV6KJ90"/>
<evidence type="ECO:0000313" key="2">
    <source>
        <dbReference type="EMBL" id="KAG5552621.1"/>
    </source>
</evidence>